<proteinExistence type="predicted"/>
<accession>A0A0D8XYR7</accession>
<feature type="compositionally biased region" description="Basic and acidic residues" evidence="1">
    <location>
        <begin position="18"/>
        <end position="31"/>
    </location>
</feature>
<dbReference type="EMBL" id="KN716305">
    <property type="protein sequence ID" value="KJH47501.1"/>
    <property type="molecule type" value="Genomic_DNA"/>
</dbReference>
<feature type="region of interest" description="Disordered" evidence="1">
    <location>
        <begin position="1"/>
        <end position="89"/>
    </location>
</feature>
<evidence type="ECO:0000256" key="1">
    <source>
        <dbReference type="SAM" id="MobiDB-lite"/>
    </source>
</evidence>
<dbReference type="AlphaFoldDB" id="A0A0D8XYR7"/>
<feature type="compositionally biased region" description="Basic and acidic residues" evidence="1">
    <location>
        <begin position="1"/>
        <end position="11"/>
    </location>
</feature>
<dbReference type="Proteomes" id="UP000053766">
    <property type="component" value="Unassembled WGS sequence"/>
</dbReference>
<dbReference type="OrthoDB" id="5872484at2759"/>
<name>A0A0D8XYR7_DICVI</name>
<evidence type="ECO:0000313" key="3">
    <source>
        <dbReference type="Proteomes" id="UP000053766"/>
    </source>
</evidence>
<keyword evidence="3" id="KW-1185">Reference proteome</keyword>
<protein>
    <submittedName>
        <fullName evidence="2">Uncharacterized protein</fullName>
    </submittedName>
</protein>
<gene>
    <name evidence="2" type="ORF">DICVIV_06439</name>
</gene>
<feature type="compositionally biased region" description="Basic and acidic residues" evidence="1">
    <location>
        <begin position="77"/>
        <end position="89"/>
    </location>
</feature>
<sequence length="121" mass="13331">MQEKALEEAKKYAKKIPRSVEAKTKSSHTSDSRNNAGLPMSARAMNDEFSGSDYDGFEGGAKRVHKVQEGGIGSIMRDPDLDSCTKPEKASVSRMVYKSHTWITVDKIPSDMSFEIPSDST</sequence>
<evidence type="ECO:0000313" key="2">
    <source>
        <dbReference type="EMBL" id="KJH47501.1"/>
    </source>
</evidence>
<reference evidence="3" key="2">
    <citation type="journal article" date="2016" name="Sci. Rep.">
        <title>Dictyocaulus viviparus genome, variome and transcriptome elucidate lungworm biology and support future intervention.</title>
        <authorList>
            <person name="McNulty S.N."/>
            <person name="Strube C."/>
            <person name="Rosa B.A."/>
            <person name="Martin J.C."/>
            <person name="Tyagi R."/>
            <person name="Choi Y.J."/>
            <person name="Wang Q."/>
            <person name="Hallsworth Pepin K."/>
            <person name="Zhang X."/>
            <person name="Ozersky P."/>
            <person name="Wilson R.K."/>
            <person name="Sternberg P.W."/>
            <person name="Gasser R.B."/>
            <person name="Mitreva M."/>
        </authorList>
    </citation>
    <scope>NUCLEOTIDE SEQUENCE [LARGE SCALE GENOMIC DNA]</scope>
    <source>
        <strain evidence="3">HannoverDv2000</strain>
    </source>
</reference>
<reference evidence="2 3" key="1">
    <citation type="submission" date="2013-11" db="EMBL/GenBank/DDBJ databases">
        <title>Draft genome of the bovine lungworm Dictyocaulus viviparus.</title>
        <authorList>
            <person name="Mitreva M."/>
        </authorList>
    </citation>
    <scope>NUCLEOTIDE SEQUENCE [LARGE SCALE GENOMIC DNA]</scope>
    <source>
        <strain evidence="2 3">HannoverDv2000</strain>
    </source>
</reference>
<organism evidence="2 3">
    <name type="scientific">Dictyocaulus viviparus</name>
    <name type="common">Bovine lungworm</name>
    <dbReference type="NCBI Taxonomy" id="29172"/>
    <lineage>
        <taxon>Eukaryota</taxon>
        <taxon>Metazoa</taxon>
        <taxon>Ecdysozoa</taxon>
        <taxon>Nematoda</taxon>
        <taxon>Chromadorea</taxon>
        <taxon>Rhabditida</taxon>
        <taxon>Rhabditina</taxon>
        <taxon>Rhabditomorpha</taxon>
        <taxon>Strongyloidea</taxon>
        <taxon>Metastrongylidae</taxon>
        <taxon>Dictyocaulus</taxon>
    </lineage>
</organism>